<dbReference type="SUPFAM" id="SSF46689">
    <property type="entry name" value="Homeodomain-like"/>
    <property type="match status" value="1"/>
</dbReference>
<sequence length="195" mass="20626">MQKRSEQTRQALVSAAARIIADGRPADAGLVNICRTAGVSRGALYHHFSSTTELTAAVYSQAFERATTLAEEAFEGPAESAAARFCSSLCTALRDEELVRAGTQLAADGSAGPPRLRDDALDLVRRHLVSAGGELAELADLAVVVTAGLESLGRTDGTWWEPRTSERIWDLLRPLFGPRGPARGGSPLGAAGRQD</sequence>
<evidence type="ECO:0000256" key="1">
    <source>
        <dbReference type="ARBA" id="ARBA00023015"/>
    </source>
</evidence>
<keyword evidence="6" id="KW-0614">Plasmid</keyword>
<keyword evidence="7" id="KW-1185">Reference proteome</keyword>
<dbReference type="PRINTS" id="PR00455">
    <property type="entry name" value="HTHTETR"/>
</dbReference>
<keyword evidence="3" id="KW-0804">Transcription</keyword>
<accession>A0ABZ1RWM4</accession>
<evidence type="ECO:0000256" key="4">
    <source>
        <dbReference type="PROSITE-ProRule" id="PRU00335"/>
    </source>
</evidence>
<evidence type="ECO:0000256" key="2">
    <source>
        <dbReference type="ARBA" id="ARBA00023125"/>
    </source>
</evidence>
<dbReference type="PROSITE" id="PS50977">
    <property type="entry name" value="HTH_TETR_2"/>
    <property type="match status" value="1"/>
</dbReference>
<protein>
    <submittedName>
        <fullName evidence="6">TetR/AcrR family transcriptional regulator</fullName>
    </submittedName>
</protein>
<dbReference type="PANTHER" id="PTHR30055">
    <property type="entry name" value="HTH-TYPE TRANSCRIPTIONAL REGULATOR RUTR"/>
    <property type="match status" value="1"/>
</dbReference>
<proteinExistence type="predicted"/>
<organism evidence="6 7">
    <name type="scientific">Streptomyces goshikiensis</name>
    <dbReference type="NCBI Taxonomy" id="1942"/>
    <lineage>
        <taxon>Bacteria</taxon>
        <taxon>Bacillati</taxon>
        <taxon>Actinomycetota</taxon>
        <taxon>Actinomycetes</taxon>
        <taxon>Kitasatosporales</taxon>
        <taxon>Streptomycetaceae</taxon>
        <taxon>Streptomyces</taxon>
    </lineage>
</organism>
<dbReference type="Pfam" id="PF00440">
    <property type="entry name" value="TetR_N"/>
    <property type="match status" value="1"/>
</dbReference>
<geneLocation type="plasmid" evidence="6 7">
    <name>unnamed1</name>
</geneLocation>
<evidence type="ECO:0000256" key="3">
    <source>
        <dbReference type="ARBA" id="ARBA00023163"/>
    </source>
</evidence>
<dbReference type="InterPro" id="IPR050109">
    <property type="entry name" value="HTH-type_TetR-like_transc_reg"/>
</dbReference>
<keyword evidence="2 4" id="KW-0238">DNA-binding</keyword>
<name>A0ABZ1RWM4_9ACTN</name>
<dbReference type="EMBL" id="CP108058">
    <property type="protein sequence ID" value="WUO51277.1"/>
    <property type="molecule type" value="Genomic_DNA"/>
</dbReference>
<dbReference type="RefSeq" id="WP_008740556.1">
    <property type="nucleotide sequence ID" value="NZ_BMVE01000016.1"/>
</dbReference>
<gene>
    <name evidence="6" type="ORF">OHU17_36005</name>
</gene>
<feature type="DNA-binding region" description="H-T-H motif" evidence="4">
    <location>
        <begin position="29"/>
        <end position="48"/>
    </location>
</feature>
<dbReference type="Gene3D" id="1.10.357.10">
    <property type="entry name" value="Tetracycline Repressor, domain 2"/>
    <property type="match status" value="1"/>
</dbReference>
<dbReference type="Proteomes" id="UP001432075">
    <property type="component" value="Plasmid unnamed1"/>
</dbReference>
<dbReference type="PANTHER" id="PTHR30055:SF234">
    <property type="entry name" value="HTH-TYPE TRANSCRIPTIONAL REGULATOR BETI"/>
    <property type="match status" value="1"/>
</dbReference>
<dbReference type="InterPro" id="IPR001647">
    <property type="entry name" value="HTH_TetR"/>
</dbReference>
<evidence type="ECO:0000313" key="6">
    <source>
        <dbReference type="EMBL" id="WUO51277.1"/>
    </source>
</evidence>
<dbReference type="GeneID" id="91413976"/>
<feature type="domain" description="HTH tetR-type" evidence="5">
    <location>
        <begin position="6"/>
        <end position="66"/>
    </location>
</feature>
<reference evidence="6" key="1">
    <citation type="submission" date="2022-10" db="EMBL/GenBank/DDBJ databases">
        <title>The complete genomes of actinobacterial strains from the NBC collection.</title>
        <authorList>
            <person name="Joergensen T.S."/>
            <person name="Alvarez Arevalo M."/>
            <person name="Sterndorff E.B."/>
            <person name="Faurdal D."/>
            <person name="Vuksanovic O."/>
            <person name="Mourched A.-S."/>
            <person name="Charusanti P."/>
            <person name="Shaw S."/>
            <person name="Blin K."/>
            <person name="Weber T."/>
        </authorList>
    </citation>
    <scope>NUCLEOTIDE SEQUENCE</scope>
    <source>
        <strain evidence="6">NBC_00283</strain>
        <plasmid evidence="6">unnamed1</plasmid>
    </source>
</reference>
<evidence type="ECO:0000259" key="5">
    <source>
        <dbReference type="PROSITE" id="PS50977"/>
    </source>
</evidence>
<evidence type="ECO:0000313" key="7">
    <source>
        <dbReference type="Proteomes" id="UP001432075"/>
    </source>
</evidence>
<keyword evidence="1" id="KW-0805">Transcription regulation</keyword>
<dbReference type="InterPro" id="IPR009057">
    <property type="entry name" value="Homeodomain-like_sf"/>
</dbReference>